<sequence length="164" mass="18567">MLRLLFFILLLSGCAAPYDYAENVDFGRFDTVALAPAGDFSSLDGGRIGEAARALLPSRGLALATPGQASLWLNYQLVEETRLLTTMPRMFSRHDSFWHDEERVYGAVRELKLKLWLEQPGTGKVVWNSKHPRAFPADRFRGAERSGRVYTQVAELLENYPPRH</sequence>
<organism evidence="3 4">
    <name type="scientific">Zobellella endophytica</name>
    <dbReference type="NCBI Taxonomy" id="2116700"/>
    <lineage>
        <taxon>Bacteria</taxon>
        <taxon>Pseudomonadati</taxon>
        <taxon>Pseudomonadota</taxon>
        <taxon>Gammaproteobacteria</taxon>
        <taxon>Aeromonadales</taxon>
        <taxon>Aeromonadaceae</taxon>
        <taxon>Zobellella</taxon>
    </lineage>
</organism>
<feature type="domain" description="DUF4136" evidence="2">
    <location>
        <begin position="18"/>
        <end position="162"/>
    </location>
</feature>
<feature type="chain" id="PRO_5015156408" evidence="1">
    <location>
        <begin position="22"/>
        <end position="164"/>
    </location>
</feature>
<accession>A0A2P7R1C1</accession>
<evidence type="ECO:0000313" key="3">
    <source>
        <dbReference type="EMBL" id="PSJ44003.1"/>
    </source>
</evidence>
<dbReference type="OrthoDB" id="5600754at2"/>
<comment type="caution">
    <text evidence="3">The sequence shown here is derived from an EMBL/GenBank/DDBJ whole genome shotgun (WGS) entry which is preliminary data.</text>
</comment>
<reference evidence="3 4" key="1">
    <citation type="submission" date="2018-03" db="EMBL/GenBank/DDBJ databases">
        <title>The draft genome of Zobellella sp. 59N8.</title>
        <authorList>
            <person name="Liu L."/>
            <person name="Li L."/>
            <person name="Zhang X."/>
            <person name="Liang L."/>
            <person name="Wang T."/>
        </authorList>
    </citation>
    <scope>NUCLEOTIDE SEQUENCE [LARGE SCALE GENOMIC DNA]</scope>
    <source>
        <strain evidence="3 4">59N8</strain>
    </source>
</reference>
<dbReference type="Pfam" id="PF13590">
    <property type="entry name" value="DUF4136"/>
    <property type="match status" value="1"/>
</dbReference>
<dbReference type="AlphaFoldDB" id="A0A2P7R1C1"/>
<dbReference type="InterPro" id="IPR025411">
    <property type="entry name" value="DUF4136"/>
</dbReference>
<dbReference type="Proteomes" id="UP000240243">
    <property type="component" value="Unassembled WGS sequence"/>
</dbReference>
<keyword evidence="1" id="KW-0732">Signal</keyword>
<gene>
    <name evidence="3" type="ORF">C7H85_14715</name>
</gene>
<feature type="signal peptide" evidence="1">
    <location>
        <begin position="1"/>
        <end position="21"/>
    </location>
</feature>
<evidence type="ECO:0000256" key="1">
    <source>
        <dbReference type="SAM" id="SignalP"/>
    </source>
</evidence>
<dbReference type="RefSeq" id="WP_106730456.1">
    <property type="nucleotide sequence ID" value="NZ_PXYG01000007.1"/>
</dbReference>
<keyword evidence="4" id="KW-1185">Reference proteome</keyword>
<evidence type="ECO:0000313" key="4">
    <source>
        <dbReference type="Proteomes" id="UP000240243"/>
    </source>
</evidence>
<name>A0A2P7R1C1_9GAMM</name>
<evidence type="ECO:0000259" key="2">
    <source>
        <dbReference type="Pfam" id="PF13590"/>
    </source>
</evidence>
<protein>
    <submittedName>
        <fullName evidence="3">DUF4136 domain-containing protein</fullName>
    </submittedName>
</protein>
<dbReference type="EMBL" id="PXYG01000007">
    <property type="protein sequence ID" value="PSJ44003.1"/>
    <property type="molecule type" value="Genomic_DNA"/>
</dbReference>
<proteinExistence type="predicted"/>